<keyword evidence="2" id="KW-1185">Reference proteome</keyword>
<dbReference type="InterPro" id="IPR036249">
    <property type="entry name" value="Thioredoxin-like_sf"/>
</dbReference>
<dbReference type="SUPFAM" id="SSF52833">
    <property type="entry name" value="Thioredoxin-like"/>
    <property type="match status" value="1"/>
</dbReference>
<dbReference type="Gene3D" id="3.40.395.10">
    <property type="entry name" value="Adenoviral Proteinase, Chain A"/>
    <property type="match status" value="1"/>
</dbReference>
<dbReference type="AlphaFoldDB" id="A0A139AIE1"/>
<evidence type="ECO:0000313" key="1">
    <source>
        <dbReference type="EMBL" id="KXS16576.1"/>
    </source>
</evidence>
<dbReference type="Gene3D" id="3.40.30.10">
    <property type="entry name" value="Glutaredoxin"/>
    <property type="match status" value="1"/>
</dbReference>
<organism evidence="1 2">
    <name type="scientific">Gonapodya prolifera (strain JEL478)</name>
    <name type="common">Monoblepharis prolifera</name>
    <dbReference type="NCBI Taxonomy" id="1344416"/>
    <lineage>
        <taxon>Eukaryota</taxon>
        <taxon>Fungi</taxon>
        <taxon>Fungi incertae sedis</taxon>
        <taxon>Chytridiomycota</taxon>
        <taxon>Chytridiomycota incertae sedis</taxon>
        <taxon>Monoblepharidomycetes</taxon>
        <taxon>Monoblepharidales</taxon>
        <taxon>Gonapodyaceae</taxon>
        <taxon>Gonapodya</taxon>
    </lineage>
</organism>
<gene>
    <name evidence="1" type="ORF">M427DRAFT_43414</name>
</gene>
<name>A0A139AIE1_GONPJ</name>
<evidence type="ECO:0000313" key="2">
    <source>
        <dbReference type="Proteomes" id="UP000070544"/>
    </source>
</evidence>
<sequence length="246" mass="27307">MDSGNKIQIALDLLRGGSTKLVGFVLNTDPWYKEGQHWVAAILRENENRLVLEYFDPVGHSAKQVYDELITMITKEELEVIEREINELESTPGGGAPTLQARYPKLYKQLIRRSPGAFGTAKFMIRTIRALHQREVSEKDAHQLVGAHLWRGMPEWGNFITALASKHGGDIKRDENGVPSTVVQANGATISCTAKETDDISPEESRKAGIHGFPMIVAYRSGAAPAVYDGDRTASSIMNFMNLHFI</sequence>
<dbReference type="CDD" id="cd02961">
    <property type="entry name" value="PDI_a_family"/>
    <property type="match status" value="1"/>
</dbReference>
<dbReference type="Proteomes" id="UP000070544">
    <property type="component" value="Unassembled WGS sequence"/>
</dbReference>
<evidence type="ECO:0008006" key="3">
    <source>
        <dbReference type="Google" id="ProtNLM"/>
    </source>
</evidence>
<accession>A0A139AIE1</accession>
<protein>
    <recommendedName>
        <fullName evidence="3">Ubiquitin-like protease family profile domain-containing protein</fullName>
    </recommendedName>
</protein>
<reference evidence="1 2" key="1">
    <citation type="journal article" date="2015" name="Genome Biol. Evol.">
        <title>Phylogenomic analyses indicate that early fungi evolved digesting cell walls of algal ancestors of land plants.</title>
        <authorList>
            <person name="Chang Y."/>
            <person name="Wang S."/>
            <person name="Sekimoto S."/>
            <person name="Aerts A.L."/>
            <person name="Choi C."/>
            <person name="Clum A."/>
            <person name="LaButti K.M."/>
            <person name="Lindquist E.A."/>
            <person name="Yee Ngan C."/>
            <person name="Ohm R.A."/>
            <person name="Salamov A.A."/>
            <person name="Grigoriev I.V."/>
            <person name="Spatafora J.W."/>
            <person name="Berbee M.L."/>
        </authorList>
    </citation>
    <scope>NUCLEOTIDE SEQUENCE [LARGE SCALE GENOMIC DNA]</scope>
    <source>
        <strain evidence="1 2">JEL478</strain>
    </source>
</reference>
<dbReference type="EMBL" id="KQ965751">
    <property type="protein sequence ID" value="KXS16576.1"/>
    <property type="molecule type" value="Genomic_DNA"/>
</dbReference>
<proteinExistence type="predicted"/>